<feature type="region of interest" description="Disordered" evidence="1">
    <location>
        <begin position="88"/>
        <end position="169"/>
    </location>
</feature>
<comment type="caution">
    <text evidence="2">The sequence shown here is derived from an EMBL/GenBank/DDBJ whole genome shotgun (WGS) entry which is preliminary data.</text>
</comment>
<proteinExistence type="predicted"/>
<protein>
    <submittedName>
        <fullName evidence="2">Uncharacterized protein</fullName>
    </submittedName>
</protein>
<feature type="compositionally biased region" description="Acidic residues" evidence="1">
    <location>
        <begin position="92"/>
        <end position="101"/>
    </location>
</feature>
<feature type="compositionally biased region" description="Polar residues" evidence="1">
    <location>
        <begin position="114"/>
        <end position="131"/>
    </location>
</feature>
<sequence length="169" mass="19298">MLSDHEIRGKLKSKSNIKQKQYKVLERSANLNMRSFVEGENVLARNYQGKEKWIPGVVTKVLGSRHYMVRVPGYLWKRHVDQLVKYNPQIEPENDWDEVEISSEKSGTPEAEQLSENSNRYGNTSGTSSNDSVEKNDNQNSVTDNSSANNTGSAERRYPLRANRGRTDH</sequence>
<evidence type="ECO:0000313" key="3">
    <source>
        <dbReference type="Proteomes" id="UP001152795"/>
    </source>
</evidence>
<organism evidence="2 3">
    <name type="scientific">Paramuricea clavata</name>
    <name type="common">Red gorgonian</name>
    <name type="synonym">Violescent sea-whip</name>
    <dbReference type="NCBI Taxonomy" id="317549"/>
    <lineage>
        <taxon>Eukaryota</taxon>
        <taxon>Metazoa</taxon>
        <taxon>Cnidaria</taxon>
        <taxon>Anthozoa</taxon>
        <taxon>Octocorallia</taxon>
        <taxon>Malacalcyonacea</taxon>
        <taxon>Plexauridae</taxon>
        <taxon>Paramuricea</taxon>
    </lineage>
</organism>
<dbReference type="Proteomes" id="UP001152795">
    <property type="component" value="Unassembled WGS sequence"/>
</dbReference>
<dbReference type="AlphaFoldDB" id="A0A6S7KYB4"/>
<keyword evidence="3" id="KW-1185">Reference proteome</keyword>
<gene>
    <name evidence="2" type="ORF">PACLA_8A013426</name>
</gene>
<dbReference type="OrthoDB" id="5978836at2759"/>
<reference evidence="2" key="1">
    <citation type="submission" date="2020-04" db="EMBL/GenBank/DDBJ databases">
        <authorList>
            <person name="Alioto T."/>
            <person name="Alioto T."/>
            <person name="Gomez Garrido J."/>
        </authorList>
    </citation>
    <scope>NUCLEOTIDE SEQUENCE</scope>
    <source>
        <strain evidence="2">A484AB</strain>
    </source>
</reference>
<evidence type="ECO:0000256" key="1">
    <source>
        <dbReference type="SAM" id="MobiDB-lite"/>
    </source>
</evidence>
<name>A0A6S7KYB4_PARCT</name>
<accession>A0A6S7KYB4</accession>
<feature type="compositionally biased region" description="Polar residues" evidence="1">
    <location>
        <begin position="138"/>
        <end position="153"/>
    </location>
</feature>
<dbReference type="EMBL" id="CACRXK020013484">
    <property type="protein sequence ID" value="CAB4025209.1"/>
    <property type="molecule type" value="Genomic_DNA"/>
</dbReference>
<evidence type="ECO:0000313" key="2">
    <source>
        <dbReference type="EMBL" id="CAB4025209.1"/>
    </source>
</evidence>